<proteinExistence type="predicted"/>
<accession>A0A1F5HXY0</accession>
<dbReference type="Proteomes" id="UP000179227">
    <property type="component" value="Unassembled WGS sequence"/>
</dbReference>
<feature type="compositionally biased region" description="Low complexity" evidence="1">
    <location>
        <begin position="59"/>
        <end position="81"/>
    </location>
</feature>
<sequence length="81" mass="8497">MNRTTKIFLSILGLAAIIIPAVLLIVFTSKAQKQPNVSTGSRQIDPSSVENIESKYPKPVFATPSPASSSAKPIGASQSAQ</sequence>
<feature type="region of interest" description="Disordered" evidence="1">
    <location>
        <begin position="32"/>
        <end position="81"/>
    </location>
</feature>
<dbReference type="AlphaFoldDB" id="A0A1F5HXY0"/>
<evidence type="ECO:0000313" key="3">
    <source>
        <dbReference type="EMBL" id="OGE08920.1"/>
    </source>
</evidence>
<protein>
    <submittedName>
        <fullName evidence="3">Uncharacterized protein</fullName>
    </submittedName>
</protein>
<keyword evidence="2" id="KW-0472">Membrane</keyword>
<feature type="transmembrane region" description="Helical" evidence="2">
    <location>
        <begin position="7"/>
        <end position="27"/>
    </location>
</feature>
<keyword evidence="2" id="KW-0812">Transmembrane</keyword>
<dbReference type="STRING" id="1797729.A3A60_01025"/>
<evidence type="ECO:0000256" key="1">
    <source>
        <dbReference type="SAM" id="MobiDB-lite"/>
    </source>
</evidence>
<keyword evidence="2" id="KW-1133">Transmembrane helix</keyword>
<reference evidence="3 4" key="1">
    <citation type="journal article" date="2016" name="Nat. Commun.">
        <title>Thousands of microbial genomes shed light on interconnected biogeochemical processes in an aquifer system.</title>
        <authorList>
            <person name="Anantharaman K."/>
            <person name="Brown C.T."/>
            <person name="Hug L.A."/>
            <person name="Sharon I."/>
            <person name="Castelle C.J."/>
            <person name="Probst A.J."/>
            <person name="Thomas B.C."/>
            <person name="Singh A."/>
            <person name="Wilkins M.J."/>
            <person name="Karaoz U."/>
            <person name="Brodie E.L."/>
            <person name="Williams K.H."/>
            <person name="Hubbard S.S."/>
            <person name="Banfield J.F."/>
        </authorList>
    </citation>
    <scope>NUCLEOTIDE SEQUENCE [LARGE SCALE GENOMIC DNA]</scope>
</reference>
<gene>
    <name evidence="3" type="ORF">A3A60_01025</name>
</gene>
<organism evidence="3 4">
    <name type="scientific">Candidatus Curtissbacteria bacterium RIFCSPLOWO2_01_FULL_42_26</name>
    <dbReference type="NCBI Taxonomy" id="1797729"/>
    <lineage>
        <taxon>Bacteria</taxon>
        <taxon>Candidatus Curtissiibacteriota</taxon>
    </lineage>
</organism>
<evidence type="ECO:0000256" key="2">
    <source>
        <dbReference type="SAM" id="Phobius"/>
    </source>
</evidence>
<comment type="caution">
    <text evidence="3">The sequence shown here is derived from an EMBL/GenBank/DDBJ whole genome shotgun (WGS) entry which is preliminary data.</text>
</comment>
<dbReference type="EMBL" id="MFBS01000030">
    <property type="protein sequence ID" value="OGE08920.1"/>
    <property type="molecule type" value="Genomic_DNA"/>
</dbReference>
<name>A0A1F5HXY0_9BACT</name>
<feature type="compositionally biased region" description="Polar residues" evidence="1">
    <location>
        <begin position="32"/>
        <end position="51"/>
    </location>
</feature>
<evidence type="ECO:0000313" key="4">
    <source>
        <dbReference type="Proteomes" id="UP000179227"/>
    </source>
</evidence>